<reference evidence="2" key="1">
    <citation type="submission" date="2023-05" db="EMBL/GenBank/DDBJ databases">
        <authorList>
            <person name="Stuckert A."/>
        </authorList>
    </citation>
    <scope>NUCLEOTIDE SEQUENCE</scope>
</reference>
<dbReference type="Proteomes" id="UP001162483">
    <property type="component" value="Unassembled WGS sequence"/>
</dbReference>
<evidence type="ECO:0000313" key="3">
    <source>
        <dbReference type="Proteomes" id="UP001162483"/>
    </source>
</evidence>
<feature type="compositionally biased region" description="Acidic residues" evidence="1">
    <location>
        <begin position="36"/>
        <end position="45"/>
    </location>
</feature>
<feature type="region of interest" description="Disordered" evidence="1">
    <location>
        <begin position="1"/>
        <end position="52"/>
    </location>
</feature>
<organism evidence="2 3">
    <name type="scientific">Staurois parvus</name>
    <dbReference type="NCBI Taxonomy" id="386267"/>
    <lineage>
        <taxon>Eukaryota</taxon>
        <taxon>Metazoa</taxon>
        <taxon>Chordata</taxon>
        <taxon>Craniata</taxon>
        <taxon>Vertebrata</taxon>
        <taxon>Euteleostomi</taxon>
        <taxon>Amphibia</taxon>
        <taxon>Batrachia</taxon>
        <taxon>Anura</taxon>
        <taxon>Neobatrachia</taxon>
        <taxon>Ranoidea</taxon>
        <taxon>Ranidae</taxon>
        <taxon>Staurois</taxon>
    </lineage>
</organism>
<comment type="caution">
    <text evidence="2">The sequence shown here is derived from an EMBL/GenBank/DDBJ whole genome shotgun (WGS) entry which is preliminary data.</text>
</comment>
<accession>A0ABN9EJ57</accession>
<gene>
    <name evidence="2" type="ORF">SPARVUS_LOCUS10090538</name>
</gene>
<evidence type="ECO:0000313" key="2">
    <source>
        <dbReference type="EMBL" id="CAI9584844.1"/>
    </source>
</evidence>
<name>A0ABN9EJ57_9NEOB</name>
<sequence length="52" mass="5467">MPSLSSGHIPGINPSPVIGRRNCSSGEAHRRPITGEEVELGEEEPSGTAKIE</sequence>
<evidence type="ECO:0000256" key="1">
    <source>
        <dbReference type="SAM" id="MobiDB-lite"/>
    </source>
</evidence>
<protein>
    <submittedName>
        <fullName evidence="2">Uncharacterized protein</fullName>
    </submittedName>
</protein>
<keyword evidence="3" id="KW-1185">Reference proteome</keyword>
<proteinExistence type="predicted"/>
<dbReference type="EMBL" id="CATNWA010015585">
    <property type="protein sequence ID" value="CAI9584844.1"/>
    <property type="molecule type" value="Genomic_DNA"/>
</dbReference>